<accession>A0A699GHP8</accession>
<dbReference type="EMBL" id="BKCJ010000038">
    <property type="protein sequence ID" value="GEU29027.1"/>
    <property type="molecule type" value="Genomic_DNA"/>
</dbReference>
<dbReference type="AlphaFoldDB" id="A0A699GHP8"/>
<reference evidence="2" key="1">
    <citation type="journal article" date="2019" name="Sci. Rep.">
        <title>Draft genome of Tanacetum cinerariifolium, the natural source of mosquito coil.</title>
        <authorList>
            <person name="Yamashiro T."/>
            <person name="Shiraishi A."/>
            <person name="Satake H."/>
            <person name="Nakayama K."/>
        </authorList>
    </citation>
    <scope>NUCLEOTIDE SEQUENCE</scope>
</reference>
<gene>
    <name evidence="2" type="ORF">Tci_001005</name>
</gene>
<comment type="caution">
    <text evidence="2">The sequence shown here is derived from an EMBL/GenBank/DDBJ whole genome shotgun (WGS) entry which is preliminary data.</text>
</comment>
<feature type="region of interest" description="Disordered" evidence="1">
    <location>
        <begin position="1"/>
        <end position="49"/>
    </location>
</feature>
<organism evidence="2">
    <name type="scientific">Tanacetum cinerariifolium</name>
    <name type="common">Dalmatian daisy</name>
    <name type="synonym">Chrysanthemum cinerariifolium</name>
    <dbReference type="NCBI Taxonomy" id="118510"/>
    <lineage>
        <taxon>Eukaryota</taxon>
        <taxon>Viridiplantae</taxon>
        <taxon>Streptophyta</taxon>
        <taxon>Embryophyta</taxon>
        <taxon>Tracheophyta</taxon>
        <taxon>Spermatophyta</taxon>
        <taxon>Magnoliopsida</taxon>
        <taxon>eudicotyledons</taxon>
        <taxon>Gunneridae</taxon>
        <taxon>Pentapetalae</taxon>
        <taxon>asterids</taxon>
        <taxon>campanulids</taxon>
        <taxon>Asterales</taxon>
        <taxon>Asteraceae</taxon>
        <taxon>Asteroideae</taxon>
        <taxon>Anthemideae</taxon>
        <taxon>Anthemidinae</taxon>
        <taxon>Tanacetum</taxon>
    </lineage>
</organism>
<feature type="compositionally biased region" description="Acidic residues" evidence="1">
    <location>
        <begin position="1"/>
        <end position="10"/>
    </location>
</feature>
<feature type="compositionally biased region" description="Acidic residues" evidence="1">
    <location>
        <begin position="31"/>
        <end position="42"/>
    </location>
</feature>
<protein>
    <submittedName>
        <fullName evidence="2">Uncharacterized protein</fullName>
    </submittedName>
</protein>
<evidence type="ECO:0000313" key="2">
    <source>
        <dbReference type="EMBL" id="GEU29027.1"/>
    </source>
</evidence>
<proteinExistence type="predicted"/>
<sequence>MDAYESDPEAPEAAPQSPDQAPLSPAHALEDLEEDPKQEEELSAPADSLPAGLYIDLPFEGMDVSLTSGPLPSSINALVESWVAASTPLLPPPSPILPLSSPLPRIPSPPLLLPPPTRRDIIPEADMPPQKRARFEVNERVTHLATSHRHDSHEFYVRHQDTQSTAAAQDDADMLTRHIQRDGAREDARDLEHHDGPADADNIF</sequence>
<name>A0A699GHP8_TANCI</name>
<feature type="compositionally biased region" description="Basic and acidic residues" evidence="1">
    <location>
        <begin position="174"/>
        <end position="197"/>
    </location>
</feature>
<evidence type="ECO:0000256" key="1">
    <source>
        <dbReference type="SAM" id="MobiDB-lite"/>
    </source>
</evidence>
<feature type="region of interest" description="Disordered" evidence="1">
    <location>
        <begin position="163"/>
        <end position="204"/>
    </location>
</feature>